<dbReference type="PANTHER" id="PTHR21043">
    <property type="entry name" value="IOJAP SUPERFAMILY ORTHOLOG"/>
    <property type="match status" value="1"/>
</dbReference>
<dbReference type="InterPro" id="IPR043519">
    <property type="entry name" value="NT_sf"/>
</dbReference>
<dbReference type="Gene3D" id="3.30.460.10">
    <property type="entry name" value="Beta Polymerase, domain 2"/>
    <property type="match status" value="1"/>
</dbReference>
<dbReference type="Proteomes" id="UP000187344">
    <property type="component" value="Unassembled WGS sequence"/>
</dbReference>
<proteinExistence type="inferred from homology"/>
<dbReference type="PANTHER" id="PTHR21043:SF0">
    <property type="entry name" value="MITOCHONDRIAL ASSEMBLY OF RIBOSOMAL LARGE SUBUNIT PROTEIN 1"/>
    <property type="match status" value="1"/>
</dbReference>
<dbReference type="GO" id="GO:0017148">
    <property type="term" value="P:negative regulation of translation"/>
    <property type="evidence" value="ECO:0007669"/>
    <property type="project" value="UniProtKB-UniRule"/>
</dbReference>
<comment type="subcellular location">
    <subcellularLocation>
        <location evidence="2">Cytoplasm</location>
    </subcellularLocation>
</comment>
<dbReference type="Pfam" id="PF02410">
    <property type="entry name" value="RsfS"/>
    <property type="match status" value="1"/>
</dbReference>
<keyword evidence="2" id="KW-0810">Translation regulation</keyword>
<dbReference type="EMBL" id="LXYT01000002">
    <property type="protein sequence ID" value="OLY43398.1"/>
    <property type="molecule type" value="Genomic_DNA"/>
</dbReference>
<evidence type="ECO:0000256" key="1">
    <source>
        <dbReference type="ARBA" id="ARBA00010574"/>
    </source>
</evidence>
<comment type="subunit">
    <text evidence="2">Interacts with ribosomal protein uL14 (rplN).</text>
</comment>
<dbReference type="NCBIfam" id="TIGR00090">
    <property type="entry name" value="rsfS_iojap_ybeB"/>
    <property type="match status" value="1"/>
</dbReference>
<dbReference type="GO" id="GO:0090071">
    <property type="term" value="P:negative regulation of ribosome biogenesis"/>
    <property type="evidence" value="ECO:0007669"/>
    <property type="project" value="UniProtKB-UniRule"/>
</dbReference>
<keyword evidence="2" id="KW-0678">Repressor</keyword>
<dbReference type="GO" id="GO:0005737">
    <property type="term" value="C:cytoplasm"/>
    <property type="evidence" value="ECO:0007669"/>
    <property type="project" value="UniProtKB-SubCell"/>
</dbReference>
<accession>A0A1R0F8V3</accession>
<dbReference type="InterPro" id="IPR004394">
    <property type="entry name" value="Iojap/RsfS/C7orf30"/>
</dbReference>
<dbReference type="GO" id="GO:0042256">
    <property type="term" value="P:cytosolic ribosome assembly"/>
    <property type="evidence" value="ECO:0007669"/>
    <property type="project" value="UniProtKB-UniRule"/>
</dbReference>
<comment type="caution">
    <text evidence="3">The sequence shown here is derived from an EMBL/GenBank/DDBJ whole genome shotgun (WGS) entry which is preliminary data.</text>
</comment>
<name>A0A1R0F8V3_9HYPH</name>
<evidence type="ECO:0000256" key="2">
    <source>
        <dbReference type="HAMAP-Rule" id="MF_01477"/>
    </source>
</evidence>
<reference evidence="3 4" key="1">
    <citation type="submission" date="2016-12" db="EMBL/GenBank/DDBJ databases">
        <title>Comparative genomics of Bartonella apis.</title>
        <authorList>
            <person name="Engel P."/>
        </authorList>
    </citation>
    <scope>NUCLEOTIDE SEQUENCE [LARGE SCALE GENOMIC DNA]</scope>
    <source>
        <strain evidence="3 4">PEB0149</strain>
    </source>
</reference>
<evidence type="ECO:0000313" key="3">
    <source>
        <dbReference type="EMBL" id="OLY43398.1"/>
    </source>
</evidence>
<comment type="function">
    <text evidence="2">Functions as a ribosomal silencing factor. Interacts with ribosomal protein uL14 (rplN), blocking formation of intersubunit bridge B8. Prevents association of the 30S and 50S ribosomal subunits and the formation of functional ribosomes, thus repressing translation.</text>
</comment>
<organism evidence="3 4">
    <name type="scientific">Bartonella apis</name>
    <dbReference type="NCBI Taxonomy" id="1686310"/>
    <lineage>
        <taxon>Bacteria</taxon>
        <taxon>Pseudomonadati</taxon>
        <taxon>Pseudomonadota</taxon>
        <taxon>Alphaproteobacteria</taxon>
        <taxon>Hyphomicrobiales</taxon>
        <taxon>Bartonellaceae</taxon>
        <taxon>Bartonella</taxon>
    </lineage>
</organism>
<dbReference type="SUPFAM" id="SSF81301">
    <property type="entry name" value="Nucleotidyltransferase"/>
    <property type="match status" value="1"/>
</dbReference>
<dbReference type="GO" id="GO:0043023">
    <property type="term" value="F:ribosomal large subunit binding"/>
    <property type="evidence" value="ECO:0007669"/>
    <property type="project" value="TreeGrafter"/>
</dbReference>
<evidence type="ECO:0000313" key="4">
    <source>
        <dbReference type="Proteomes" id="UP000187344"/>
    </source>
</evidence>
<keyword evidence="2" id="KW-0963">Cytoplasm</keyword>
<dbReference type="AlphaFoldDB" id="A0A1R0F8V3"/>
<gene>
    <name evidence="2" type="primary">rsfS</name>
    <name evidence="3" type="ORF">PEB0149_008240</name>
</gene>
<comment type="similarity">
    <text evidence="1 2">Belongs to the Iojap/RsfS family.</text>
</comment>
<sequence length="152" mass="16908">MNNLKKTIETSKKHKIGKDAALQQNLADDHAGLIVENNLQCVLSSLDDSKAQDVITIDLRGRSPLADYMVIASGSSQRHVSALADHLLYALKDCNKGQTRVEGLSECDWVLIDLGDIIVHLFRPETREFYNLEKMWGTANNNNGIAFRVGEN</sequence>
<dbReference type="HAMAP" id="MF_01477">
    <property type="entry name" value="Iojap_RsfS"/>
    <property type="match status" value="1"/>
</dbReference>
<protein>
    <recommendedName>
        <fullName evidence="2">Ribosomal silencing factor RsfS</fullName>
    </recommendedName>
</protein>
<keyword evidence="4" id="KW-1185">Reference proteome</keyword>